<feature type="compositionally biased region" description="Acidic residues" evidence="1">
    <location>
        <begin position="264"/>
        <end position="278"/>
    </location>
</feature>
<protein>
    <submittedName>
        <fullName evidence="2">Uncharacterized protein</fullName>
    </submittedName>
</protein>
<name>A0A7J0EFQ0_9ERIC</name>
<feature type="region of interest" description="Disordered" evidence="1">
    <location>
        <begin position="25"/>
        <end position="98"/>
    </location>
</feature>
<dbReference type="OrthoDB" id="1746909at2759"/>
<feature type="compositionally biased region" description="Acidic residues" evidence="1">
    <location>
        <begin position="300"/>
        <end position="309"/>
    </location>
</feature>
<feature type="compositionally biased region" description="Polar residues" evidence="1">
    <location>
        <begin position="228"/>
        <end position="257"/>
    </location>
</feature>
<proteinExistence type="predicted"/>
<evidence type="ECO:0000313" key="2">
    <source>
        <dbReference type="EMBL" id="GFY84457.1"/>
    </source>
</evidence>
<dbReference type="EMBL" id="BJWL01000003">
    <property type="protein sequence ID" value="GFY84457.1"/>
    <property type="molecule type" value="Genomic_DNA"/>
</dbReference>
<dbReference type="AlphaFoldDB" id="A0A7J0EFQ0"/>
<organism evidence="2 3">
    <name type="scientific">Actinidia rufa</name>
    <dbReference type="NCBI Taxonomy" id="165716"/>
    <lineage>
        <taxon>Eukaryota</taxon>
        <taxon>Viridiplantae</taxon>
        <taxon>Streptophyta</taxon>
        <taxon>Embryophyta</taxon>
        <taxon>Tracheophyta</taxon>
        <taxon>Spermatophyta</taxon>
        <taxon>Magnoliopsida</taxon>
        <taxon>eudicotyledons</taxon>
        <taxon>Gunneridae</taxon>
        <taxon>Pentapetalae</taxon>
        <taxon>asterids</taxon>
        <taxon>Ericales</taxon>
        <taxon>Actinidiaceae</taxon>
        <taxon>Actinidia</taxon>
    </lineage>
</organism>
<gene>
    <name evidence="2" type="ORF">Acr_03g0012310</name>
</gene>
<keyword evidence="3" id="KW-1185">Reference proteome</keyword>
<comment type="caution">
    <text evidence="2">The sequence shown here is derived from an EMBL/GenBank/DDBJ whole genome shotgun (WGS) entry which is preliminary data.</text>
</comment>
<evidence type="ECO:0000256" key="1">
    <source>
        <dbReference type="SAM" id="MobiDB-lite"/>
    </source>
</evidence>
<sequence length="364" mass="39575">MTRVKSKKKQSDQQVLDALLVNALARSASSSQSRNEEGQAGEEVLEENSVAASQTLGDEDTYSLSDDRGMETENNGAGQGETPDSGAEKKSGEVTQQQQKKSYLSLFAKNRMPTTDSKLNFVKLDEGPKIIIQEEDIHGLNIPWEKSLVGYFGGKFPVTLQLPGGVDHEQAIFYENLPRYCPQCRMMGHSKGSCKRSKAGTSEDQPTKSTGFNSKKGKELEADGPDKSQANKNESRGKTGSTAGGMTSEAQTANKFSPLQGIPENEENQTQDQSEIEAEVQANPETEVWAEPDAQNQVEPEPEADDQIQDEGTSNVRVTKTPVAKKKQVGEAIYVQQAIQITSEEFKTKLKQASKGSSVAAPPK</sequence>
<feature type="compositionally biased region" description="Basic and acidic residues" evidence="1">
    <location>
        <begin position="216"/>
        <end position="226"/>
    </location>
</feature>
<reference evidence="2 3" key="1">
    <citation type="submission" date="2019-07" db="EMBL/GenBank/DDBJ databases">
        <title>De Novo Assembly of kiwifruit Actinidia rufa.</title>
        <authorList>
            <person name="Sugita-Konishi S."/>
            <person name="Sato K."/>
            <person name="Mori E."/>
            <person name="Abe Y."/>
            <person name="Kisaki G."/>
            <person name="Hamano K."/>
            <person name="Suezawa K."/>
            <person name="Otani M."/>
            <person name="Fukuda T."/>
            <person name="Manabe T."/>
            <person name="Gomi K."/>
            <person name="Tabuchi M."/>
            <person name="Akimitsu K."/>
            <person name="Kataoka I."/>
        </authorList>
    </citation>
    <scope>NUCLEOTIDE SEQUENCE [LARGE SCALE GENOMIC DNA]</scope>
    <source>
        <strain evidence="3">cv. Fuchu</strain>
    </source>
</reference>
<evidence type="ECO:0000313" key="3">
    <source>
        <dbReference type="Proteomes" id="UP000585474"/>
    </source>
</evidence>
<feature type="compositionally biased region" description="Polar residues" evidence="1">
    <location>
        <begin position="199"/>
        <end position="213"/>
    </location>
</feature>
<accession>A0A7J0EFQ0</accession>
<dbReference type="Proteomes" id="UP000585474">
    <property type="component" value="Unassembled WGS sequence"/>
</dbReference>
<feature type="region of interest" description="Disordered" evidence="1">
    <location>
        <begin position="191"/>
        <end position="325"/>
    </location>
</feature>